<evidence type="ECO:0000256" key="1">
    <source>
        <dbReference type="SAM" id="MobiDB-lite"/>
    </source>
</evidence>
<sequence length="95" mass="10190">MDIPIITADGCEESESERKLLEKGHEDAEPERDRDEGGGGGGGAGASGKPEKKCSLIVSAESRPKFKWSSLREHKTHGHATTTSCTKTVRTLLLV</sequence>
<protein>
    <submittedName>
        <fullName evidence="2">Uncharacterized protein</fullName>
    </submittedName>
</protein>
<gene>
    <name evidence="2" type="ORF">BEMITA_LOCUS9727</name>
</gene>
<feature type="region of interest" description="Disordered" evidence="1">
    <location>
        <begin position="1"/>
        <end position="54"/>
    </location>
</feature>
<proteinExistence type="predicted"/>
<evidence type="ECO:0000313" key="3">
    <source>
        <dbReference type="Proteomes" id="UP001152759"/>
    </source>
</evidence>
<evidence type="ECO:0000313" key="2">
    <source>
        <dbReference type="EMBL" id="CAH0391069.1"/>
    </source>
</evidence>
<reference evidence="2" key="1">
    <citation type="submission" date="2021-12" db="EMBL/GenBank/DDBJ databases">
        <authorList>
            <person name="King R."/>
        </authorList>
    </citation>
    <scope>NUCLEOTIDE SEQUENCE</scope>
</reference>
<name>A0A9P0AEM1_BEMTA</name>
<organism evidence="2 3">
    <name type="scientific">Bemisia tabaci</name>
    <name type="common">Sweetpotato whitefly</name>
    <name type="synonym">Aleurodes tabaci</name>
    <dbReference type="NCBI Taxonomy" id="7038"/>
    <lineage>
        <taxon>Eukaryota</taxon>
        <taxon>Metazoa</taxon>
        <taxon>Ecdysozoa</taxon>
        <taxon>Arthropoda</taxon>
        <taxon>Hexapoda</taxon>
        <taxon>Insecta</taxon>
        <taxon>Pterygota</taxon>
        <taxon>Neoptera</taxon>
        <taxon>Paraneoptera</taxon>
        <taxon>Hemiptera</taxon>
        <taxon>Sternorrhyncha</taxon>
        <taxon>Aleyrodoidea</taxon>
        <taxon>Aleyrodidae</taxon>
        <taxon>Aleyrodinae</taxon>
        <taxon>Bemisia</taxon>
    </lineage>
</organism>
<dbReference type="Proteomes" id="UP001152759">
    <property type="component" value="Chromosome 5"/>
</dbReference>
<dbReference type="AlphaFoldDB" id="A0A9P0AEM1"/>
<keyword evidence="3" id="KW-1185">Reference proteome</keyword>
<accession>A0A9P0AEM1</accession>
<feature type="compositionally biased region" description="Basic and acidic residues" evidence="1">
    <location>
        <begin position="16"/>
        <end position="37"/>
    </location>
</feature>
<dbReference type="EMBL" id="OU963866">
    <property type="protein sequence ID" value="CAH0391069.1"/>
    <property type="molecule type" value="Genomic_DNA"/>
</dbReference>